<dbReference type="EMBL" id="DSZT01000093">
    <property type="protein sequence ID" value="HGU41885.1"/>
    <property type="molecule type" value="Genomic_DNA"/>
</dbReference>
<feature type="domain" description="PSP1 C-terminal" evidence="1">
    <location>
        <begin position="64"/>
        <end position="149"/>
    </location>
</feature>
<dbReference type="NCBIfam" id="NF041131">
    <property type="entry name" value="RicT_YaaT_fam"/>
    <property type="match status" value="1"/>
</dbReference>
<dbReference type="InterPro" id="IPR047767">
    <property type="entry name" value="PSP1-like"/>
</dbReference>
<dbReference type="Proteomes" id="UP000077096">
    <property type="component" value="Chromosome"/>
</dbReference>
<dbReference type="GO" id="GO:0005737">
    <property type="term" value="C:cytoplasm"/>
    <property type="evidence" value="ECO:0007669"/>
    <property type="project" value="TreeGrafter"/>
</dbReference>
<dbReference type="AlphaFoldDB" id="A0A172T1B4"/>
<protein>
    <recommendedName>
        <fullName evidence="1">PSP1 C-terminal domain-containing protein</fullName>
    </recommendedName>
</protein>
<dbReference type="EMBL" id="CP011393">
    <property type="protein sequence ID" value="ANE40788.1"/>
    <property type="molecule type" value="Genomic_DNA"/>
</dbReference>
<dbReference type="Pfam" id="PF04468">
    <property type="entry name" value="PSP1"/>
    <property type="match status" value="1"/>
</dbReference>
<dbReference type="OrthoDB" id="9779344at2"/>
<evidence type="ECO:0000259" key="1">
    <source>
        <dbReference type="PROSITE" id="PS51411"/>
    </source>
</evidence>
<dbReference type="EMBL" id="DTBH01000177">
    <property type="protein sequence ID" value="HGQ77945.1"/>
    <property type="molecule type" value="Genomic_DNA"/>
</dbReference>
<reference evidence="3" key="2">
    <citation type="journal article" date="2020" name="mSystems">
        <title>Genome- and Community-Level Interaction Insights into Carbon Utilization and Element Cycling Functions of Hydrothermarchaeota in Hydrothermal Sediment.</title>
        <authorList>
            <person name="Zhou Z."/>
            <person name="Liu Y."/>
            <person name="Xu W."/>
            <person name="Pan J."/>
            <person name="Luo Z.H."/>
            <person name="Li M."/>
        </authorList>
    </citation>
    <scope>NUCLEOTIDE SEQUENCE [LARGE SCALE GENOMIC DNA]</scope>
    <source>
        <strain evidence="4">SpSt-604</strain>
        <strain evidence="3">SpSt-640</strain>
    </source>
</reference>
<evidence type="ECO:0000313" key="5">
    <source>
        <dbReference type="Proteomes" id="UP000077096"/>
    </source>
</evidence>
<evidence type="ECO:0000313" key="2">
    <source>
        <dbReference type="EMBL" id="ANE40788.1"/>
    </source>
</evidence>
<dbReference type="InterPro" id="IPR007557">
    <property type="entry name" value="PSP1_C"/>
</dbReference>
<dbReference type="PANTHER" id="PTHR43830:SF3">
    <property type="entry name" value="PROTEIN PSP1"/>
    <property type="match status" value="1"/>
</dbReference>
<dbReference type="KEGG" id="fng:JM64_01225"/>
<dbReference type="PANTHER" id="PTHR43830">
    <property type="entry name" value="PROTEIN PSP1"/>
    <property type="match status" value="1"/>
</dbReference>
<gene>
    <name evidence="4" type="ORF">ENT72_03035</name>
    <name evidence="3" type="ORF">ENU12_08645</name>
    <name evidence="2" type="ORF">JM64_01225</name>
</gene>
<accession>A0A172T1B4</accession>
<dbReference type="PATRIC" id="fig|93466.3.peg.283"/>
<dbReference type="PROSITE" id="PS51411">
    <property type="entry name" value="PSP1_C"/>
    <property type="match status" value="1"/>
</dbReference>
<organism evidence="2 5">
    <name type="scientific">Fervidobacterium pennivorans</name>
    <dbReference type="NCBI Taxonomy" id="93466"/>
    <lineage>
        <taxon>Bacteria</taxon>
        <taxon>Thermotogati</taxon>
        <taxon>Thermotogota</taxon>
        <taxon>Thermotogae</taxon>
        <taxon>Thermotogales</taxon>
        <taxon>Fervidobacteriaceae</taxon>
        <taxon>Fervidobacterium</taxon>
    </lineage>
</organism>
<name>A0A172T1B4_FERPE</name>
<evidence type="ECO:0000313" key="4">
    <source>
        <dbReference type="EMBL" id="HGU41885.1"/>
    </source>
</evidence>
<reference evidence="2 5" key="1">
    <citation type="submission" date="2014-08" db="EMBL/GenBank/DDBJ databases">
        <title>Fervidobacterium pennivorans DYC genome.</title>
        <authorList>
            <person name="Wushke S."/>
        </authorList>
    </citation>
    <scope>NUCLEOTIDE SEQUENCE [LARGE SCALE GENOMIC DNA]</scope>
    <source>
        <strain evidence="2 5">DYC</strain>
    </source>
</reference>
<evidence type="ECO:0000313" key="3">
    <source>
        <dbReference type="EMBL" id="HGQ77945.1"/>
    </source>
</evidence>
<proteinExistence type="predicted"/>
<sequence length="298" mass="34075">MSLEATVYGVELMPLGKIVYYLDNGETFNYGDYAIILSEFGTDYGKVLLGPKNISIDDVNYELKAIIRKATKEDLGIIQENEEIAKKAREVTIELVKKHNLPMKVLQSKYIFDRSKLVIYFSSKTRVDFRELVKDIAKEFKTRIELRQVGARDEMKFIKGLGLCGRKSCCSYFLREFDSVTLKHAKQQQMMINTSKITGPCGRLLCCLTFEHDFYVEALKNIPDEGSTIYYDGKIAKVITVNVFLSRVTLQTDDGEMVALPFSYFKEGENAGNWKIIDHARTNNHYDGLDDVSDIEDE</sequence>